<dbReference type="RefSeq" id="WP_129734914.1">
    <property type="nucleotide sequence ID" value="NZ_PRLM01000003.1"/>
</dbReference>
<accession>A0ABY0FMB0</accession>
<organism evidence="1 2">
    <name type="scientific">Candidatus Nanosyncoccus alces</name>
    <dbReference type="NCBI Taxonomy" id="2171997"/>
    <lineage>
        <taxon>Bacteria</taxon>
        <taxon>Candidatus Saccharimonadota</taxon>
        <taxon>Candidatus Nanosyncoccalia</taxon>
        <taxon>Candidatus Nanosyncoccales</taxon>
        <taxon>Candidatus Nanosyncoccaceae</taxon>
        <taxon>Candidatus Nanosyncoccus</taxon>
    </lineage>
</organism>
<dbReference type="EMBL" id="PRLM01000003">
    <property type="protein sequence ID" value="RYC74870.1"/>
    <property type="molecule type" value="Genomic_DNA"/>
</dbReference>
<protein>
    <recommendedName>
        <fullName evidence="3">D-isomer specific 2-hydroxyacid dehydrogenase NAD-binding domain-containing protein</fullName>
    </recommendedName>
</protein>
<evidence type="ECO:0000313" key="1">
    <source>
        <dbReference type="EMBL" id="RYC74870.1"/>
    </source>
</evidence>
<proteinExistence type="predicted"/>
<comment type="caution">
    <text evidence="1">The sequence shown here is derived from an EMBL/GenBank/DDBJ whole genome shotgun (WGS) entry which is preliminary data.</text>
</comment>
<gene>
    <name evidence="1" type="ORF">G3RUM_00419</name>
</gene>
<reference evidence="1 2" key="2">
    <citation type="journal article" date="2020" name="Cell Rep.">
        <title>Acquisition and Adaptation of Ultra-small Parasitic Reduced Genome Bacteria to Mammalian Hosts.</title>
        <authorList>
            <person name="McLean J.S."/>
            <person name="Bor B."/>
            <person name="Kerns K.A."/>
            <person name="Liu Q."/>
            <person name="To T.T."/>
            <person name="Solden L."/>
            <person name="Hendrickson E.L."/>
            <person name="Wrighton K."/>
            <person name="Shi W."/>
            <person name="He X."/>
        </authorList>
    </citation>
    <scope>NUCLEOTIDE SEQUENCE [LARGE SCALE GENOMIC DNA]</scope>
    <source>
        <strain evidence="1 2">TM7_G3_2_Rum_HOT_351B</strain>
    </source>
</reference>
<keyword evidence="2" id="KW-1185">Reference proteome</keyword>
<evidence type="ECO:0000313" key="2">
    <source>
        <dbReference type="Proteomes" id="UP001191019"/>
    </source>
</evidence>
<name>A0ABY0FMB0_9BACT</name>
<evidence type="ECO:0008006" key="3">
    <source>
        <dbReference type="Google" id="ProtNLM"/>
    </source>
</evidence>
<reference evidence="1 2" key="1">
    <citation type="journal article" date="2018" name="bioRxiv">
        <title>Evidence of independent acquisition and adaption of ultra-small bacteria to human hosts across the highly diverse yet reduced genomes of the phylum Saccharibacteria.</title>
        <authorList>
            <person name="McLean J.S."/>
            <person name="Bor B."/>
            <person name="To T.T."/>
            <person name="Liu Q."/>
            <person name="Kearns K.A."/>
            <person name="Solden L.M."/>
            <person name="Wrighton K.C."/>
            <person name="He X."/>
            <person name="Shi W."/>
        </authorList>
    </citation>
    <scope>NUCLEOTIDE SEQUENCE [LARGE SCALE GENOMIC DNA]</scope>
    <source>
        <strain evidence="1 2">TM7_G3_2_Rum_HOT_351B</strain>
    </source>
</reference>
<sequence>MDIAKAVLREFKEPFGRPTDIIGFGLIGKNIANDILPIIGQKEICFFDEKIKSDATFHYLDFVDMLEKTEIMIFTIELPEKYYKQLYKMNKKVKIFIPKDLIKTISILKEKGFCENLFYYKKKFLRSAHTAPCKNFDTYVISQKESPEPTQSSVA</sequence>
<dbReference type="Proteomes" id="UP001191019">
    <property type="component" value="Unassembled WGS sequence"/>
</dbReference>